<keyword evidence="4 6" id="KW-1133">Transmembrane helix</keyword>
<evidence type="ECO:0000256" key="3">
    <source>
        <dbReference type="ARBA" id="ARBA00022692"/>
    </source>
</evidence>
<keyword evidence="2" id="KW-0488">Methylation</keyword>
<dbReference type="InterPro" id="IPR012902">
    <property type="entry name" value="N_methyl_site"/>
</dbReference>
<dbReference type="GO" id="GO:0016020">
    <property type="term" value="C:membrane"/>
    <property type="evidence" value="ECO:0007669"/>
    <property type="project" value="UniProtKB-SubCell"/>
</dbReference>
<evidence type="ECO:0000256" key="5">
    <source>
        <dbReference type="ARBA" id="ARBA00023136"/>
    </source>
</evidence>
<name>A0A8A7KL29_9FIRM</name>
<dbReference type="InterPro" id="IPR000983">
    <property type="entry name" value="Bac_GSPG_pilin"/>
</dbReference>
<evidence type="ECO:0000256" key="6">
    <source>
        <dbReference type="SAM" id="Phobius"/>
    </source>
</evidence>
<dbReference type="GO" id="GO:0015627">
    <property type="term" value="C:type II protein secretion system complex"/>
    <property type="evidence" value="ECO:0007669"/>
    <property type="project" value="InterPro"/>
</dbReference>
<dbReference type="EMBL" id="CP046640">
    <property type="protein sequence ID" value="QTL98552.1"/>
    <property type="molecule type" value="Genomic_DNA"/>
</dbReference>
<keyword evidence="3 6" id="KW-0812">Transmembrane</keyword>
<keyword evidence="5 6" id="KW-0472">Membrane</keyword>
<dbReference type="PROSITE" id="PS00409">
    <property type="entry name" value="PROKAR_NTER_METHYL"/>
    <property type="match status" value="1"/>
</dbReference>
<dbReference type="AlphaFoldDB" id="A0A8A7KL29"/>
<evidence type="ECO:0000256" key="2">
    <source>
        <dbReference type="ARBA" id="ARBA00022481"/>
    </source>
</evidence>
<dbReference type="PRINTS" id="PR00813">
    <property type="entry name" value="BCTERIALGSPG"/>
</dbReference>
<dbReference type="InterPro" id="IPR045584">
    <property type="entry name" value="Pilin-like"/>
</dbReference>
<dbReference type="NCBIfam" id="TIGR02532">
    <property type="entry name" value="IV_pilin_GFxxxE"/>
    <property type="match status" value="1"/>
</dbReference>
<gene>
    <name evidence="7" type="ORF">GM661_11530</name>
</gene>
<dbReference type="Proteomes" id="UP000665020">
    <property type="component" value="Chromosome"/>
</dbReference>
<accession>A0A8A7KL29</accession>
<reference evidence="7" key="1">
    <citation type="submission" date="2019-12" db="EMBL/GenBank/DDBJ databases">
        <authorList>
            <person name="zhang j."/>
            <person name="sun C.M."/>
        </authorList>
    </citation>
    <scope>NUCLEOTIDE SEQUENCE</scope>
    <source>
        <strain evidence="7">NS-1</strain>
    </source>
</reference>
<sequence>MKRFREVFRSESGFTLIELLVVIAVISVLAAIAVPRLTGVNEKAIQTEAVSFLGSVKTSLEMYYIENGNKYPSGNEVDLTSDDYLGQYIDNFNEVTDDWSFSYAYNENPGEDSYEITVTMKYKGSAKGINDVVLRKNDDGYEIITEED</sequence>
<dbReference type="PANTHER" id="PTHR30093">
    <property type="entry name" value="GENERAL SECRETION PATHWAY PROTEIN G"/>
    <property type="match status" value="1"/>
</dbReference>
<dbReference type="PANTHER" id="PTHR30093:SF44">
    <property type="entry name" value="TYPE II SECRETION SYSTEM CORE PROTEIN G"/>
    <property type="match status" value="1"/>
</dbReference>
<protein>
    <submittedName>
        <fullName evidence="7">Prepilin-type N-terminal cleavage/methylation domain-containing protein</fullName>
    </submittedName>
</protein>
<evidence type="ECO:0000313" key="8">
    <source>
        <dbReference type="Proteomes" id="UP000665020"/>
    </source>
</evidence>
<dbReference type="KEGG" id="ifn:GM661_11530"/>
<dbReference type="SUPFAM" id="SSF54523">
    <property type="entry name" value="Pili subunits"/>
    <property type="match status" value="1"/>
</dbReference>
<organism evidence="7 8">
    <name type="scientific">Iocasia fonsfrigidae</name>
    <dbReference type="NCBI Taxonomy" id="2682810"/>
    <lineage>
        <taxon>Bacteria</taxon>
        <taxon>Bacillati</taxon>
        <taxon>Bacillota</taxon>
        <taxon>Clostridia</taxon>
        <taxon>Halanaerobiales</taxon>
        <taxon>Halanaerobiaceae</taxon>
        <taxon>Iocasia</taxon>
    </lineage>
</organism>
<dbReference type="Gene3D" id="3.30.700.10">
    <property type="entry name" value="Glycoprotein, Type 4 Pilin"/>
    <property type="match status" value="1"/>
</dbReference>
<evidence type="ECO:0000313" key="7">
    <source>
        <dbReference type="EMBL" id="QTL98552.1"/>
    </source>
</evidence>
<dbReference type="Pfam" id="PF07963">
    <property type="entry name" value="N_methyl"/>
    <property type="match status" value="1"/>
</dbReference>
<comment type="subcellular location">
    <subcellularLocation>
        <location evidence="1">Membrane</location>
        <topology evidence="1">Single-pass membrane protein</topology>
    </subcellularLocation>
</comment>
<dbReference type="RefSeq" id="WP_230866969.1">
    <property type="nucleotide sequence ID" value="NZ_CP046640.1"/>
</dbReference>
<proteinExistence type="predicted"/>
<evidence type="ECO:0000256" key="1">
    <source>
        <dbReference type="ARBA" id="ARBA00004167"/>
    </source>
</evidence>
<dbReference type="GO" id="GO:0015628">
    <property type="term" value="P:protein secretion by the type II secretion system"/>
    <property type="evidence" value="ECO:0007669"/>
    <property type="project" value="InterPro"/>
</dbReference>
<evidence type="ECO:0000256" key="4">
    <source>
        <dbReference type="ARBA" id="ARBA00022989"/>
    </source>
</evidence>
<feature type="transmembrane region" description="Helical" evidence="6">
    <location>
        <begin position="12"/>
        <end position="34"/>
    </location>
</feature>
<keyword evidence="8" id="KW-1185">Reference proteome</keyword>